<keyword evidence="3" id="KW-1185">Reference proteome</keyword>
<dbReference type="AlphaFoldDB" id="Q0B0E6"/>
<dbReference type="InterPro" id="IPR041633">
    <property type="entry name" value="Polbeta"/>
</dbReference>
<dbReference type="CDD" id="cd05403">
    <property type="entry name" value="NT_KNTase_like"/>
    <property type="match status" value="1"/>
</dbReference>
<organism evidence="2 3">
    <name type="scientific">Syntrophomonas wolfei subsp. wolfei (strain DSM 2245B / Goettingen)</name>
    <dbReference type="NCBI Taxonomy" id="335541"/>
    <lineage>
        <taxon>Bacteria</taxon>
        <taxon>Bacillati</taxon>
        <taxon>Bacillota</taxon>
        <taxon>Clostridia</taxon>
        <taxon>Eubacteriales</taxon>
        <taxon>Syntrophomonadaceae</taxon>
        <taxon>Syntrophomonas</taxon>
    </lineage>
</organism>
<accession>Q0B0E6</accession>
<feature type="domain" description="Polymerase beta nucleotidyltransferase" evidence="1">
    <location>
        <begin position="9"/>
        <end position="88"/>
    </location>
</feature>
<evidence type="ECO:0000259" key="1">
    <source>
        <dbReference type="Pfam" id="PF18765"/>
    </source>
</evidence>
<name>Q0B0E6_SYNWW</name>
<evidence type="ECO:0000313" key="3">
    <source>
        <dbReference type="Proteomes" id="UP000001968"/>
    </source>
</evidence>
<dbReference type="Pfam" id="PF18765">
    <property type="entry name" value="Polbeta"/>
    <property type="match status" value="1"/>
</dbReference>
<evidence type="ECO:0000313" key="2">
    <source>
        <dbReference type="EMBL" id="ABI67558.1"/>
    </source>
</evidence>
<sequence length="93" mass="10924">MRLSTHEINSIKDTIKSVDQDARIYLFGSRVDNKKRGGDIDLLIFSHKLKEEERFRIKRDLWEQIGEQKIDIIIVRDESDPFTRIALRGAVLL</sequence>
<dbReference type="InterPro" id="IPR043519">
    <property type="entry name" value="NT_sf"/>
</dbReference>
<dbReference type="HOGENOM" id="CLU_164558_0_0_9"/>
<dbReference type="EMBL" id="CP000448">
    <property type="protein sequence ID" value="ABI67558.1"/>
    <property type="molecule type" value="Genomic_DNA"/>
</dbReference>
<protein>
    <submittedName>
        <fullName evidence="2">DNA polymerase, beta-like region</fullName>
    </submittedName>
</protein>
<dbReference type="STRING" id="335541.Swol_0206"/>
<dbReference type="RefSeq" id="WP_011639667.1">
    <property type="nucleotide sequence ID" value="NC_008346.1"/>
</dbReference>
<dbReference type="Proteomes" id="UP000001968">
    <property type="component" value="Chromosome"/>
</dbReference>
<dbReference type="Gene3D" id="3.30.460.10">
    <property type="entry name" value="Beta Polymerase, domain 2"/>
    <property type="match status" value="1"/>
</dbReference>
<reference evidence="3" key="1">
    <citation type="journal article" date="2010" name="Environ. Microbiol.">
        <title>The genome of Syntrophomonas wolfei: new insights into syntrophic metabolism and biohydrogen production.</title>
        <authorList>
            <person name="Sieber J.R."/>
            <person name="Sims D.R."/>
            <person name="Han C."/>
            <person name="Kim E."/>
            <person name="Lykidis A."/>
            <person name="Lapidus A.L."/>
            <person name="McDonnald E."/>
            <person name="Rohlin L."/>
            <person name="Culley D.E."/>
            <person name="Gunsalus R."/>
            <person name="McInerney M.J."/>
        </authorList>
    </citation>
    <scope>NUCLEOTIDE SEQUENCE [LARGE SCALE GENOMIC DNA]</scope>
    <source>
        <strain evidence="3">DSM 2245B / Goettingen</strain>
    </source>
</reference>
<gene>
    <name evidence="2" type="ordered locus">Swol_0206</name>
</gene>
<dbReference type="eggNOG" id="COG1708">
    <property type="taxonomic scope" value="Bacteria"/>
</dbReference>
<dbReference type="KEGG" id="swo:Swol_0206"/>
<proteinExistence type="predicted"/>
<dbReference type="OrthoDB" id="14556at2"/>
<dbReference type="SUPFAM" id="SSF81301">
    <property type="entry name" value="Nucleotidyltransferase"/>
    <property type="match status" value="1"/>
</dbReference>